<gene>
    <name evidence="1" type="ORF">GDO81_011769</name>
</gene>
<dbReference type="Proteomes" id="UP000824782">
    <property type="component" value="Unassembled WGS sequence"/>
</dbReference>
<sequence>MDMTGNHFIMFPMFPSTSYCVFSLSKCIRCCVIQEHVSVMVYIYTANRDVRALKPCDMKQNIKNKTLIISLY</sequence>
<keyword evidence="2" id="KW-1185">Reference proteome</keyword>
<comment type="caution">
    <text evidence="1">The sequence shown here is derived from an EMBL/GenBank/DDBJ whole genome shotgun (WGS) entry which is preliminary data.</text>
</comment>
<proteinExistence type="predicted"/>
<evidence type="ECO:0000313" key="2">
    <source>
        <dbReference type="Proteomes" id="UP000824782"/>
    </source>
</evidence>
<accession>A0AAV7BGU5</accession>
<evidence type="ECO:0000313" key="1">
    <source>
        <dbReference type="EMBL" id="KAG8571749.1"/>
    </source>
</evidence>
<dbReference type="AlphaFoldDB" id="A0AAV7BGU5"/>
<reference evidence="1" key="1">
    <citation type="thesis" date="2020" institute="ProQuest LLC" country="789 East Eisenhower Parkway, Ann Arbor, MI, USA">
        <title>Comparative Genomics and Chromosome Evolution.</title>
        <authorList>
            <person name="Mudd A.B."/>
        </authorList>
    </citation>
    <scope>NUCLEOTIDE SEQUENCE</scope>
    <source>
        <strain evidence="1">237g6f4</strain>
        <tissue evidence="1">Blood</tissue>
    </source>
</reference>
<organism evidence="1 2">
    <name type="scientific">Engystomops pustulosus</name>
    <name type="common">Tungara frog</name>
    <name type="synonym">Physalaemus pustulosus</name>
    <dbReference type="NCBI Taxonomy" id="76066"/>
    <lineage>
        <taxon>Eukaryota</taxon>
        <taxon>Metazoa</taxon>
        <taxon>Chordata</taxon>
        <taxon>Craniata</taxon>
        <taxon>Vertebrata</taxon>
        <taxon>Euteleostomi</taxon>
        <taxon>Amphibia</taxon>
        <taxon>Batrachia</taxon>
        <taxon>Anura</taxon>
        <taxon>Neobatrachia</taxon>
        <taxon>Hyloidea</taxon>
        <taxon>Leptodactylidae</taxon>
        <taxon>Leiuperinae</taxon>
        <taxon>Engystomops</taxon>
    </lineage>
</organism>
<name>A0AAV7BGU5_ENGPU</name>
<protein>
    <submittedName>
        <fullName evidence="1">Uncharacterized protein</fullName>
    </submittedName>
</protein>
<dbReference type="EMBL" id="WNYA01000005">
    <property type="protein sequence ID" value="KAG8571749.1"/>
    <property type="molecule type" value="Genomic_DNA"/>
</dbReference>